<dbReference type="Proteomes" id="UP000204280">
    <property type="component" value="Segment"/>
</dbReference>
<proteinExistence type="predicted"/>
<name>A0A0K1LMN1_9CAUD</name>
<dbReference type="EMBL" id="KT001915">
    <property type="protein sequence ID" value="AKU43734.1"/>
    <property type="molecule type" value="Genomic_DNA"/>
</dbReference>
<keyword evidence="2" id="KW-1185">Reference proteome</keyword>
<dbReference type="GeneID" id="26648002"/>
<sequence length="168" mass="19374">MIDLKLDTNAVMKLFDTEEARVNLQQAVINNVVKELVLKNSKNKVRETIQKEISLVGARLPDVQPMVKEQLKYFFESKGWNKVQGTFELERIMREEANRIASTQVLEAVNAQVDKAMKDLEYKIDQVLRMSEVRMEEMVSKRLIDSFGSVIDKVIAERLKSVFPEVAK</sequence>
<organism evidence="1 2">
    <name type="scientific">Citrobacter phage Merlin</name>
    <dbReference type="NCBI Taxonomy" id="1675602"/>
    <lineage>
        <taxon>Viruses</taxon>
        <taxon>Duplodnaviria</taxon>
        <taxon>Heunggongvirae</taxon>
        <taxon>Uroviricota</taxon>
        <taxon>Caudoviricetes</taxon>
        <taxon>Pantevenvirales</taxon>
        <taxon>Straboviridae</taxon>
        <taxon>Tevenvirinae</taxon>
        <taxon>Moonvirus</taxon>
        <taxon>Moonvirus merlin</taxon>
    </lineage>
</organism>
<dbReference type="OrthoDB" id="20505at10239"/>
<reference evidence="1 2" key="1">
    <citation type="journal article" date="2015" name="Genome Announc.">
        <title>Complete Genome Sequence of Citrobacter freundii Myophage Merlin.</title>
        <authorList>
            <person name="LeSage K.C."/>
            <person name="Hargrove E.C."/>
            <person name="Cahill J.L."/>
            <person name="Rasche E.S."/>
            <person name="Kuty Everett G.F."/>
        </authorList>
    </citation>
    <scope>NUCLEOTIDE SEQUENCE [LARGE SCALE GENOMIC DNA]</scope>
</reference>
<dbReference type="RefSeq" id="YP_009203802.1">
    <property type="nucleotide sequence ID" value="NC_028857.1"/>
</dbReference>
<protein>
    <submittedName>
        <fullName evidence="1">Uncharacterized protein</fullName>
    </submittedName>
</protein>
<evidence type="ECO:0000313" key="1">
    <source>
        <dbReference type="EMBL" id="AKU43734.1"/>
    </source>
</evidence>
<accession>A0A0K1LMN1</accession>
<dbReference type="KEGG" id="vg:26648002"/>
<gene>
    <name evidence="1" type="ORF">CPT_Merlin88</name>
</gene>
<evidence type="ECO:0000313" key="2">
    <source>
        <dbReference type="Proteomes" id="UP000204280"/>
    </source>
</evidence>